<evidence type="ECO:0000313" key="2">
    <source>
        <dbReference type="EMBL" id="HAE48302.1"/>
    </source>
</evidence>
<accession>A0A3B9IKA0</accession>
<evidence type="ECO:0000256" key="1">
    <source>
        <dbReference type="SAM" id="MobiDB-lite"/>
    </source>
</evidence>
<evidence type="ECO:0000313" key="3">
    <source>
        <dbReference type="Proteomes" id="UP000257706"/>
    </source>
</evidence>
<gene>
    <name evidence="2" type="ORF">DCK97_12860</name>
</gene>
<organism evidence="2 3">
    <name type="scientific">Tistrella mobilis</name>
    <dbReference type="NCBI Taxonomy" id="171437"/>
    <lineage>
        <taxon>Bacteria</taxon>
        <taxon>Pseudomonadati</taxon>
        <taxon>Pseudomonadota</taxon>
        <taxon>Alphaproteobacteria</taxon>
        <taxon>Geminicoccales</taxon>
        <taxon>Geminicoccaceae</taxon>
        <taxon>Tistrella</taxon>
    </lineage>
</organism>
<protein>
    <submittedName>
        <fullName evidence="2">Chromosome partitioning protein ParB</fullName>
    </submittedName>
</protein>
<dbReference type="AlphaFoldDB" id="A0A3B9IKA0"/>
<reference evidence="2 3" key="1">
    <citation type="journal article" date="2018" name="Nat. Biotechnol.">
        <title>A standardized bacterial taxonomy based on genome phylogeny substantially revises the tree of life.</title>
        <authorList>
            <person name="Parks D.H."/>
            <person name="Chuvochina M."/>
            <person name="Waite D.W."/>
            <person name="Rinke C."/>
            <person name="Skarshewski A."/>
            <person name="Chaumeil P.A."/>
            <person name="Hugenholtz P."/>
        </authorList>
    </citation>
    <scope>NUCLEOTIDE SEQUENCE [LARGE SCALE GENOMIC DNA]</scope>
    <source>
        <strain evidence="2">UBA8739</strain>
    </source>
</reference>
<dbReference type="EMBL" id="DMAI01000203">
    <property type="protein sequence ID" value="HAE48302.1"/>
    <property type="molecule type" value="Genomic_DNA"/>
</dbReference>
<feature type="non-terminal residue" evidence="2">
    <location>
        <position position="1"/>
    </location>
</feature>
<feature type="region of interest" description="Disordered" evidence="1">
    <location>
        <begin position="99"/>
        <end position="118"/>
    </location>
</feature>
<dbReference type="Proteomes" id="UP000257706">
    <property type="component" value="Unassembled WGS sequence"/>
</dbReference>
<name>A0A3B9IKA0_9PROT</name>
<proteinExistence type="predicted"/>
<sequence>EDYPGQIVADLFGEDAYFADADLFWQKQNEAIAAKRDEYLEAGWAEVVVLEPGQYFHSWEHEKTPKKKGGKVFIAVSHRGEVELHEGWLGRKEARRAARKAASADADGEATEVAPAARPEVTKAMQNYLDLHRQAVVRLALVAHPGVALRLMVAHAVASSGHWQVKPEPQQARSDAIAESVATSSAQQAFDAERQAVLALLERPDYHHSVTQPGYDAYPTAVVFAKLLGLSDEDVLRIAACVMAETIEAGSAVVEAVGNHLGVDAGQHWQPDDAFFDMIRDKAVLNAMLAEVAGKRCADSNIAEKAKTQKKIVRDCLDGANGRAKVEGWLPGWLAFPVRTCTENGTLATVDEWARVRSLFDGA</sequence>
<comment type="caution">
    <text evidence="2">The sequence shown here is derived from an EMBL/GenBank/DDBJ whole genome shotgun (WGS) entry which is preliminary data.</text>
</comment>